<evidence type="ECO:0000256" key="4">
    <source>
        <dbReference type="ARBA" id="ARBA00022827"/>
    </source>
</evidence>
<dbReference type="GO" id="GO:0004657">
    <property type="term" value="F:proline dehydrogenase activity"/>
    <property type="evidence" value="ECO:0007669"/>
    <property type="project" value="TreeGrafter"/>
</dbReference>
<sequence>MSAEKVLIVGGGCFGLFTAFHLLNRRFVDVTFIDRSNVLSAPDAASTDSDKIVQTSYSDTFYARFAKEAIDVWKDEKEWDDTYHECGVLVLNSVATHTSAAHTRMTCLCVRSSQIWSMDLRLERFFFQEFRRYSPPSHLAISTKMVVGRMLL</sequence>
<dbReference type="EMBL" id="KL197726">
    <property type="protein sequence ID" value="KDQ55268.1"/>
    <property type="molecule type" value="Genomic_DNA"/>
</dbReference>
<comment type="cofactor">
    <cofactor evidence="1">
        <name>FAD</name>
        <dbReference type="ChEBI" id="CHEBI:57692"/>
    </cofactor>
</comment>
<reference evidence="9" key="1">
    <citation type="journal article" date="2014" name="Proc. Natl. Acad. Sci. U.S.A.">
        <title>Extensive sampling of basidiomycete genomes demonstrates inadequacy of the white-rot/brown-rot paradigm for wood decay fungi.</title>
        <authorList>
            <person name="Riley R."/>
            <person name="Salamov A.A."/>
            <person name="Brown D.W."/>
            <person name="Nagy L.G."/>
            <person name="Floudas D."/>
            <person name="Held B.W."/>
            <person name="Levasseur A."/>
            <person name="Lombard V."/>
            <person name="Morin E."/>
            <person name="Otillar R."/>
            <person name="Lindquist E.A."/>
            <person name="Sun H."/>
            <person name="LaButti K.M."/>
            <person name="Schmutz J."/>
            <person name="Jabbour D."/>
            <person name="Luo H."/>
            <person name="Baker S.E."/>
            <person name="Pisabarro A.G."/>
            <person name="Walton J.D."/>
            <person name="Blanchette R.A."/>
            <person name="Henrissat B."/>
            <person name="Martin F."/>
            <person name="Cullen D."/>
            <person name="Hibbett D.S."/>
            <person name="Grigoriev I.V."/>
        </authorList>
    </citation>
    <scope>NUCLEOTIDE SEQUENCE [LARGE SCALE GENOMIC DNA]</scope>
    <source>
        <strain evidence="9">MUCL 33604</strain>
    </source>
</reference>
<evidence type="ECO:0000313" key="8">
    <source>
        <dbReference type="EMBL" id="KDQ55268.1"/>
    </source>
</evidence>
<dbReference type="GO" id="GO:0050660">
    <property type="term" value="F:flavin adenine dinucleotide binding"/>
    <property type="evidence" value="ECO:0007669"/>
    <property type="project" value="InterPro"/>
</dbReference>
<keyword evidence="6" id="KW-1133">Transmembrane helix</keyword>
<protein>
    <recommendedName>
        <fullName evidence="7">FAD dependent oxidoreductase domain-containing protein</fullName>
    </recommendedName>
</protein>
<gene>
    <name evidence="8" type="ORF">JAAARDRAFT_37807</name>
</gene>
<keyword evidence="9" id="KW-1185">Reference proteome</keyword>
<dbReference type="Gene3D" id="3.50.50.60">
    <property type="entry name" value="FAD/NAD(P)-binding domain"/>
    <property type="match status" value="1"/>
</dbReference>
<evidence type="ECO:0000256" key="1">
    <source>
        <dbReference type="ARBA" id="ARBA00001974"/>
    </source>
</evidence>
<keyword evidence="3" id="KW-0285">Flavoprotein</keyword>
<evidence type="ECO:0000256" key="5">
    <source>
        <dbReference type="ARBA" id="ARBA00023002"/>
    </source>
</evidence>
<dbReference type="Proteomes" id="UP000027265">
    <property type="component" value="Unassembled WGS sequence"/>
</dbReference>
<dbReference type="GO" id="GO:0050031">
    <property type="term" value="F:L-pipecolate oxidase activity"/>
    <property type="evidence" value="ECO:0007669"/>
    <property type="project" value="TreeGrafter"/>
</dbReference>
<dbReference type="STRING" id="933084.A0A067PK35"/>
<proteinExistence type="inferred from homology"/>
<dbReference type="InterPro" id="IPR045170">
    <property type="entry name" value="MTOX"/>
</dbReference>
<dbReference type="HOGENOM" id="CLU_1722640_0_0_1"/>
<dbReference type="InterPro" id="IPR006076">
    <property type="entry name" value="FAD-dep_OxRdtase"/>
</dbReference>
<dbReference type="PANTHER" id="PTHR10961">
    <property type="entry name" value="PEROXISOMAL SARCOSINE OXIDASE"/>
    <property type="match status" value="1"/>
</dbReference>
<comment type="similarity">
    <text evidence="2">Belongs to the MSOX/MTOX family.</text>
</comment>
<keyword evidence="6" id="KW-0812">Transmembrane</keyword>
<dbReference type="Pfam" id="PF01266">
    <property type="entry name" value="DAO"/>
    <property type="match status" value="1"/>
</dbReference>
<feature type="domain" description="FAD dependent oxidoreductase" evidence="7">
    <location>
        <begin position="5"/>
        <end position="93"/>
    </location>
</feature>
<keyword evidence="4" id="KW-0274">FAD</keyword>
<dbReference type="InterPro" id="IPR036188">
    <property type="entry name" value="FAD/NAD-bd_sf"/>
</dbReference>
<organism evidence="8 9">
    <name type="scientific">Jaapia argillacea MUCL 33604</name>
    <dbReference type="NCBI Taxonomy" id="933084"/>
    <lineage>
        <taxon>Eukaryota</taxon>
        <taxon>Fungi</taxon>
        <taxon>Dikarya</taxon>
        <taxon>Basidiomycota</taxon>
        <taxon>Agaricomycotina</taxon>
        <taxon>Agaricomycetes</taxon>
        <taxon>Agaricomycetidae</taxon>
        <taxon>Jaapiales</taxon>
        <taxon>Jaapiaceae</taxon>
        <taxon>Jaapia</taxon>
    </lineage>
</organism>
<name>A0A067PK35_9AGAM</name>
<dbReference type="PANTHER" id="PTHR10961:SF46">
    <property type="entry name" value="PEROXISOMAL SARCOSINE OXIDASE"/>
    <property type="match status" value="1"/>
</dbReference>
<dbReference type="SUPFAM" id="SSF51905">
    <property type="entry name" value="FAD/NAD(P)-binding domain"/>
    <property type="match status" value="1"/>
</dbReference>
<keyword evidence="5" id="KW-0560">Oxidoreductase</keyword>
<feature type="transmembrane region" description="Helical" evidence="6">
    <location>
        <begin position="6"/>
        <end position="23"/>
    </location>
</feature>
<dbReference type="OrthoDB" id="2219495at2759"/>
<evidence type="ECO:0000313" key="9">
    <source>
        <dbReference type="Proteomes" id="UP000027265"/>
    </source>
</evidence>
<dbReference type="GO" id="GO:0008115">
    <property type="term" value="F:sarcosine oxidase activity"/>
    <property type="evidence" value="ECO:0007669"/>
    <property type="project" value="TreeGrafter"/>
</dbReference>
<evidence type="ECO:0000256" key="6">
    <source>
        <dbReference type="SAM" id="Phobius"/>
    </source>
</evidence>
<evidence type="ECO:0000256" key="2">
    <source>
        <dbReference type="ARBA" id="ARBA00010989"/>
    </source>
</evidence>
<evidence type="ECO:0000259" key="7">
    <source>
        <dbReference type="Pfam" id="PF01266"/>
    </source>
</evidence>
<keyword evidence="6" id="KW-0472">Membrane</keyword>
<dbReference type="AlphaFoldDB" id="A0A067PK35"/>
<dbReference type="InParanoid" id="A0A067PK35"/>
<accession>A0A067PK35</accession>
<evidence type="ECO:0000256" key="3">
    <source>
        <dbReference type="ARBA" id="ARBA00022630"/>
    </source>
</evidence>